<feature type="domain" description="SRCR" evidence="7">
    <location>
        <begin position="14"/>
        <end position="114"/>
    </location>
</feature>
<proteinExistence type="predicted"/>
<evidence type="ECO:0000313" key="8">
    <source>
        <dbReference type="Ensembl" id="ENSENLP00000022164.1"/>
    </source>
</evidence>
<evidence type="ECO:0000256" key="5">
    <source>
        <dbReference type="PROSITE-ProRule" id="PRU00196"/>
    </source>
</evidence>
<sequence length="263" mass="28811">MPTSQRHVWRWADIRLVNGKNSCSGRVEIFHNGRWGTVCDDGWGLVDAQVVCRQLGCGTALSATSNAHFGQGTGPIWLDDVVCTGSESKLTQCRHLGFGSHNCRHTEDAGVVCEGDPSDMGGLGCTTVGTAKMPVSSVKVGFFVHVSLFSCNYYTRPLSLFMLYLHMFFSLVKPTLEPSRLICGDEKIRVGLNLGRITALGLDPNSGHMAVLNCSRVVMNQDLVWYEVEAQAGACGNIMKVNTSLLFCFCLVFFFHFSCIKPN</sequence>
<dbReference type="GO" id="GO:0004252">
    <property type="term" value="F:serine-type endopeptidase activity"/>
    <property type="evidence" value="ECO:0007669"/>
    <property type="project" value="TreeGrafter"/>
</dbReference>
<dbReference type="GO" id="GO:0031638">
    <property type="term" value="P:zymogen activation"/>
    <property type="evidence" value="ECO:0007669"/>
    <property type="project" value="TreeGrafter"/>
</dbReference>
<dbReference type="PROSITE" id="PS00420">
    <property type="entry name" value="SRCR_1"/>
    <property type="match status" value="1"/>
</dbReference>
<feature type="disulfide bond" evidence="5">
    <location>
        <begin position="83"/>
        <end position="93"/>
    </location>
</feature>
<evidence type="ECO:0000256" key="2">
    <source>
        <dbReference type="ARBA" id="ARBA00022737"/>
    </source>
</evidence>
<keyword evidence="1" id="KW-0732">Signal</keyword>
<dbReference type="SMART" id="SM00202">
    <property type="entry name" value="SR"/>
    <property type="match status" value="1"/>
</dbReference>
<organism evidence="8 9">
    <name type="scientific">Echeneis naucrates</name>
    <name type="common">Live sharksucker</name>
    <dbReference type="NCBI Taxonomy" id="173247"/>
    <lineage>
        <taxon>Eukaryota</taxon>
        <taxon>Metazoa</taxon>
        <taxon>Chordata</taxon>
        <taxon>Craniata</taxon>
        <taxon>Vertebrata</taxon>
        <taxon>Euteleostomi</taxon>
        <taxon>Actinopterygii</taxon>
        <taxon>Neopterygii</taxon>
        <taxon>Teleostei</taxon>
        <taxon>Neoteleostei</taxon>
        <taxon>Acanthomorphata</taxon>
        <taxon>Carangaria</taxon>
        <taxon>Carangiformes</taxon>
        <taxon>Echeneidae</taxon>
        <taxon>Echeneis</taxon>
    </lineage>
</organism>
<evidence type="ECO:0000259" key="7">
    <source>
        <dbReference type="PROSITE" id="PS50287"/>
    </source>
</evidence>
<dbReference type="SUPFAM" id="SSF56487">
    <property type="entry name" value="SRCR-like"/>
    <property type="match status" value="1"/>
</dbReference>
<evidence type="ECO:0000313" key="9">
    <source>
        <dbReference type="Proteomes" id="UP000472264"/>
    </source>
</evidence>
<evidence type="ECO:0000256" key="4">
    <source>
        <dbReference type="ARBA" id="ARBA00023180"/>
    </source>
</evidence>
<evidence type="ECO:0000256" key="6">
    <source>
        <dbReference type="SAM" id="Phobius"/>
    </source>
</evidence>
<dbReference type="GO" id="GO:0005886">
    <property type="term" value="C:plasma membrane"/>
    <property type="evidence" value="ECO:0007669"/>
    <property type="project" value="TreeGrafter"/>
</dbReference>
<keyword evidence="3 5" id="KW-1015">Disulfide bond</keyword>
<keyword evidence="9" id="KW-1185">Reference proteome</keyword>
<reference evidence="8" key="3">
    <citation type="submission" date="2025-09" db="UniProtKB">
        <authorList>
            <consortium name="Ensembl"/>
        </authorList>
    </citation>
    <scope>IDENTIFICATION</scope>
</reference>
<feature type="disulfide bond" evidence="5">
    <location>
        <begin position="39"/>
        <end position="103"/>
    </location>
</feature>
<evidence type="ECO:0000256" key="1">
    <source>
        <dbReference type="ARBA" id="ARBA00022729"/>
    </source>
</evidence>
<dbReference type="FunFam" id="3.10.250.10:FF:000006">
    <property type="entry name" value="neurotrypsin isoform X2"/>
    <property type="match status" value="1"/>
</dbReference>
<dbReference type="Proteomes" id="UP000472264">
    <property type="component" value="Chromosome 1"/>
</dbReference>
<dbReference type="Gene3D" id="3.10.250.10">
    <property type="entry name" value="SRCR-like domain"/>
    <property type="match status" value="1"/>
</dbReference>
<keyword evidence="2" id="KW-0677">Repeat</keyword>
<feature type="transmembrane region" description="Helical" evidence="6">
    <location>
        <begin position="241"/>
        <end position="260"/>
    </location>
</feature>
<reference evidence="8" key="1">
    <citation type="submission" date="2021-04" db="EMBL/GenBank/DDBJ databases">
        <authorList>
            <consortium name="Wellcome Sanger Institute Data Sharing"/>
        </authorList>
    </citation>
    <scope>NUCLEOTIDE SEQUENCE [LARGE SCALE GENOMIC DNA]</scope>
</reference>
<dbReference type="PANTHER" id="PTHR48071">
    <property type="entry name" value="SRCR DOMAIN-CONTAINING PROTEIN"/>
    <property type="match status" value="1"/>
</dbReference>
<evidence type="ECO:0000256" key="3">
    <source>
        <dbReference type="ARBA" id="ARBA00023157"/>
    </source>
</evidence>
<protein>
    <recommendedName>
        <fullName evidence="7">SRCR domain-containing protein</fullName>
    </recommendedName>
</protein>
<reference evidence="8" key="2">
    <citation type="submission" date="2025-08" db="UniProtKB">
        <authorList>
            <consortium name="Ensembl"/>
        </authorList>
    </citation>
    <scope>IDENTIFICATION</scope>
</reference>
<dbReference type="PANTHER" id="PTHR48071:SF27">
    <property type="entry name" value="SCAVENGER RECEPTOR CYSTEINE-RICH TYPE 1 PROTEIN M130-LIKE"/>
    <property type="match status" value="1"/>
</dbReference>
<keyword evidence="6" id="KW-0472">Membrane</keyword>
<keyword evidence="4" id="KW-0325">Glycoprotein</keyword>
<dbReference type="Ensembl" id="ENSENLT00000022921.1">
    <property type="protein sequence ID" value="ENSENLP00000022164.1"/>
    <property type="gene ID" value="ENSENLG00000010097.1"/>
</dbReference>
<keyword evidence="6" id="KW-1133">Transmembrane helix</keyword>
<dbReference type="InterPro" id="IPR001190">
    <property type="entry name" value="SRCR"/>
</dbReference>
<accession>A0A665USD0</accession>
<dbReference type="InterPro" id="IPR036772">
    <property type="entry name" value="SRCR-like_dom_sf"/>
</dbReference>
<dbReference type="PRINTS" id="PR00258">
    <property type="entry name" value="SPERACTRCPTR"/>
</dbReference>
<feature type="disulfide bond" evidence="5">
    <location>
        <begin position="52"/>
        <end position="113"/>
    </location>
</feature>
<dbReference type="Pfam" id="PF00530">
    <property type="entry name" value="SRCR"/>
    <property type="match status" value="1"/>
</dbReference>
<dbReference type="AlphaFoldDB" id="A0A665USD0"/>
<name>A0A665USD0_ECHNA</name>
<dbReference type="PROSITE" id="PS50287">
    <property type="entry name" value="SRCR_2"/>
    <property type="match status" value="1"/>
</dbReference>
<keyword evidence="6" id="KW-0812">Transmembrane</keyword>
<dbReference type="OMA" id="WYEVEAQ"/>
<dbReference type="InParanoid" id="A0A665USD0"/>